<sequence length="400" mass="46986">MNHNIVTSLSDDSIFSITSFINVNDFHADIITRFTSLLKSRVRPLVQDPDERLLKIIMRICNSDNESTLNVSNSYCEEILCFILGLLQQVKKVKYHEIETFQLSLFRFAKFWTTIFKARGDIQELRSHTYFKEAYEIVIRTAMDIKNNDITIKLLQKIFICFSNNQILKDYINSAVGNDSEELITDEVLEKSYNQCNSYISTLERLQKFYEKFCPSQLVTDVQLHFDDLTKRSISTTLKDSYVQDHWSMHSVTIEIMKDYYSFIDSRTFYNIFQAELTEELTVKQVMNNIFKKAVENYQIKCKDYDEKKEIRCAAAIEFWKNVDTEHVEREINFMIPYFDKLKSNNNPGHNASGSRIHNVQRLVSSVKLLVNISSTLERLRQLTIVIKDLGIILCDQDFW</sequence>
<dbReference type="EMBL" id="CAJVQC010085443">
    <property type="protein sequence ID" value="CAG8821862.1"/>
    <property type="molecule type" value="Genomic_DNA"/>
</dbReference>
<accession>A0ACA9S2V1</accession>
<organism evidence="1 2">
    <name type="scientific">Racocetra persica</name>
    <dbReference type="NCBI Taxonomy" id="160502"/>
    <lineage>
        <taxon>Eukaryota</taxon>
        <taxon>Fungi</taxon>
        <taxon>Fungi incertae sedis</taxon>
        <taxon>Mucoromycota</taxon>
        <taxon>Glomeromycotina</taxon>
        <taxon>Glomeromycetes</taxon>
        <taxon>Diversisporales</taxon>
        <taxon>Gigasporaceae</taxon>
        <taxon>Racocetra</taxon>
    </lineage>
</organism>
<keyword evidence="2" id="KW-1185">Reference proteome</keyword>
<evidence type="ECO:0000313" key="1">
    <source>
        <dbReference type="EMBL" id="CAG8821862.1"/>
    </source>
</evidence>
<protein>
    <submittedName>
        <fullName evidence="1">29166_t:CDS:1</fullName>
    </submittedName>
</protein>
<comment type="caution">
    <text evidence="1">The sequence shown here is derived from an EMBL/GenBank/DDBJ whole genome shotgun (WGS) entry which is preliminary data.</text>
</comment>
<reference evidence="1" key="1">
    <citation type="submission" date="2021-06" db="EMBL/GenBank/DDBJ databases">
        <authorList>
            <person name="Kallberg Y."/>
            <person name="Tangrot J."/>
            <person name="Rosling A."/>
        </authorList>
    </citation>
    <scope>NUCLEOTIDE SEQUENCE</scope>
    <source>
        <strain evidence="1">MA461A</strain>
    </source>
</reference>
<dbReference type="Proteomes" id="UP000789920">
    <property type="component" value="Unassembled WGS sequence"/>
</dbReference>
<feature type="non-terminal residue" evidence="1">
    <location>
        <position position="400"/>
    </location>
</feature>
<proteinExistence type="predicted"/>
<name>A0ACA9S2V1_9GLOM</name>
<evidence type="ECO:0000313" key="2">
    <source>
        <dbReference type="Proteomes" id="UP000789920"/>
    </source>
</evidence>
<gene>
    <name evidence="1" type="ORF">RPERSI_LOCUS25679</name>
</gene>